<dbReference type="HOGENOM" id="CLU_1563074_0_0_1"/>
<dbReference type="RefSeq" id="XP_009553369.1">
    <property type="nucleotide sequence ID" value="XM_009555074.1"/>
</dbReference>
<feature type="compositionally biased region" description="Polar residues" evidence="1">
    <location>
        <begin position="97"/>
        <end position="109"/>
    </location>
</feature>
<gene>
    <name evidence="2" type="ORF">HETIRDRAFT_332471</name>
</gene>
<sequence>MQNRTRPSFFSNGSKREVNANAGGRQASLSDAISRYPLAAASSSIVQQPEYHKSALAAAARIMTQLGVFRVLLHIRPQNVMAAPQSPAHDDRLSPSEVGNASGSPSPSFRRTKHTKLPFPTVSAFSSYPALIPGRAAVPNGLNGCRDYIGCVVGRPHEPPALSLCGHRLIH</sequence>
<feature type="region of interest" description="Disordered" evidence="1">
    <location>
        <begin position="83"/>
        <end position="113"/>
    </location>
</feature>
<evidence type="ECO:0000313" key="2">
    <source>
        <dbReference type="EMBL" id="ETW74906.1"/>
    </source>
</evidence>
<proteinExistence type="predicted"/>
<dbReference type="KEGG" id="hir:HETIRDRAFT_332471"/>
<organism evidence="2 3">
    <name type="scientific">Heterobasidion irregulare (strain TC 32-1)</name>
    <dbReference type="NCBI Taxonomy" id="747525"/>
    <lineage>
        <taxon>Eukaryota</taxon>
        <taxon>Fungi</taxon>
        <taxon>Dikarya</taxon>
        <taxon>Basidiomycota</taxon>
        <taxon>Agaricomycotina</taxon>
        <taxon>Agaricomycetes</taxon>
        <taxon>Russulales</taxon>
        <taxon>Bondarzewiaceae</taxon>
        <taxon>Heterobasidion</taxon>
        <taxon>Heterobasidion annosum species complex</taxon>
    </lineage>
</organism>
<dbReference type="GeneID" id="20671732"/>
<dbReference type="AlphaFoldDB" id="W4JPV5"/>
<dbReference type="Proteomes" id="UP000030671">
    <property type="component" value="Unassembled WGS sequence"/>
</dbReference>
<dbReference type="EMBL" id="KI925467">
    <property type="protein sequence ID" value="ETW74906.1"/>
    <property type="molecule type" value="Genomic_DNA"/>
</dbReference>
<reference evidence="2 3" key="1">
    <citation type="journal article" date="2012" name="New Phytol.">
        <title>Insight into trade-off between wood decay and parasitism from the genome of a fungal forest pathogen.</title>
        <authorList>
            <person name="Olson A."/>
            <person name="Aerts A."/>
            <person name="Asiegbu F."/>
            <person name="Belbahri L."/>
            <person name="Bouzid O."/>
            <person name="Broberg A."/>
            <person name="Canback B."/>
            <person name="Coutinho P.M."/>
            <person name="Cullen D."/>
            <person name="Dalman K."/>
            <person name="Deflorio G."/>
            <person name="van Diepen L.T."/>
            <person name="Dunand C."/>
            <person name="Duplessis S."/>
            <person name="Durling M."/>
            <person name="Gonthier P."/>
            <person name="Grimwood J."/>
            <person name="Fossdal C.G."/>
            <person name="Hansson D."/>
            <person name="Henrissat B."/>
            <person name="Hietala A."/>
            <person name="Himmelstrand K."/>
            <person name="Hoffmeister D."/>
            <person name="Hogberg N."/>
            <person name="James T.Y."/>
            <person name="Karlsson M."/>
            <person name="Kohler A."/>
            <person name="Kues U."/>
            <person name="Lee Y.H."/>
            <person name="Lin Y.C."/>
            <person name="Lind M."/>
            <person name="Lindquist E."/>
            <person name="Lombard V."/>
            <person name="Lucas S."/>
            <person name="Lunden K."/>
            <person name="Morin E."/>
            <person name="Murat C."/>
            <person name="Park J."/>
            <person name="Raffaello T."/>
            <person name="Rouze P."/>
            <person name="Salamov A."/>
            <person name="Schmutz J."/>
            <person name="Solheim H."/>
            <person name="Stahlberg J."/>
            <person name="Velez H."/>
            <person name="de Vries R.P."/>
            <person name="Wiebenga A."/>
            <person name="Woodward S."/>
            <person name="Yakovlev I."/>
            <person name="Garbelotto M."/>
            <person name="Martin F."/>
            <person name="Grigoriev I.V."/>
            <person name="Stenlid J."/>
        </authorList>
    </citation>
    <scope>NUCLEOTIDE SEQUENCE [LARGE SCALE GENOMIC DNA]</scope>
    <source>
        <strain evidence="2 3">TC 32-1</strain>
    </source>
</reference>
<evidence type="ECO:0000313" key="3">
    <source>
        <dbReference type="Proteomes" id="UP000030671"/>
    </source>
</evidence>
<feature type="region of interest" description="Disordered" evidence="1">
    <location>
        <begin position="1"/>
        <end position="26"/>
    </location>
</feature>
<keyword evidence="3" id="KW-1185">Reference proteome</keyword>
<dbReference type="InParanoid" id="W4JPV5"/>
<evidence type="ECO:0000256" key="1">
    <source>
        <dbReference type="SAM" id="MobiDB-lite"/>
    </source>
</evidence>
<name>W4JPV5_HETIT</name>
<protein>
    <submittedName>
        <fullName evidence="2">Uncharacterized protein</fullName>
    </submittedName>
</protein>
<accession>W4JPV5</accession>
<feature type="compositionally biased region" description="Polar residues" evidence="1">
    <location>
        <begin position="1"/>
        <end position="13"/>
    </location>
</feature>